<feature type="domain" description="P-type" evidence="15">
    <location>
        <begin position="197"/>
        <end position="237"/>
    </location>
</feature>
<evidence type="ECO:0000259" key="15">
    <source>
        <dbReference type="PROSITE" id="PS51448"/>
    </source>
</evidence>
<name>A0A9J8A119_CYPCA</name>
<dbReference type="InterPro" id="IPR017957">
    <property type="entry name" value="P_trefoil_CS"/>
</dbReference>
<dbReference type="PROSITE" id="PS51034">
    <property type="entry name" value="ZP_2"/>
    <property type="match status" value="1"/>
</dbReference>
<keyword evidence="7" id="KW-1133">Transmembrane helix</keyword>
<evidence type="ECO:0000256" key="11">
    <source>
        <dbReference type="ARBA" id="ARBA00024183"/>
    </source>
</evidence>
<keyword evidence="17" id="KW-1185">Reference proteome</keyword>
<keyword evidence="8" id="KW-0472">Membrane</keyword>
<evidence type="ECO:0000256" key="8">
    <source>
        <dbReference type="ARBA" id="ARBA00023136"/>
    </source>
</evidence>
<evidence type="ECO:0000256" key="5">
    <source>
        <dbReference type="ARBA" id="ARBA00022685"/>
    </source>
</evidence>
<dbReference type="Gene3D" id="2.60.40.3210">
    <property type="entry name" value="Zona pellucida, ZP-N domain"/>
    <property type="match status" value="1"/>
</dbReference>
<dbReference type="InterPro" id="IPR055355">
    <property type="entry name" value="ZP-C"/>
</dbReference>
<dbReference type="Proteomes" id="UP001108240">
    <property type="component" value="Unplaced"/>
</dbReference>
<feature type="chain" id="PRO_5039888472" description="Zona pellucida sperm-binding protein 4-like" evidence="13">
    <location>
        <begin position="22"/>
        <end position="668"/>
    </location>
</feature>
<evidence type="ECO:0000256" key="4">
    <source>
        <dbReference type="ARBA" id="ARBA00022530"/>
    </source>
</evidence>
<keyword evidence="4" id="KW-0964">Secreted</keyword>
<feature type="disulfide bond" evidence="12">
    <location>
        <begin position="199"/>
        <end position="225"/>
    </location>
</feature>
<feature type="disulfide bond" evidence="12">
    <location>
        <begin position="240"/>
        <end position="266"/>
    </location>
</feature>
<dbReference type="SMART" id="SM00241">
    <property type="entry name" value="ZP"/>
    <property type="match status" value="1"/>
</dbReference>
<dbReference type="Gene3D" id="4.10.110.10">
    <property type="entry name" value="Spasmolytic Protein, domain 1"/>
    <property type="match status" value="2"/>
</dbReference>
<feature type="disulfide bond" evidence="12">
    <location>
        <begin position="209"/>
        <end position="224"/>
    </location>
</feature>
<dbReference type="PANTHER" id="PTHR23343">
    <property type="entry name" value="ZONA PELLUCIDA SPERM-BINDING PROTEIN"/>
    <property type="match status" value="1"/>
</dbReference>
<reference evidence="16" key="2">
    <citation type="submission" date="2025-09" db="UniProtKB">
        <authorList>
            <consortium name="Ensembl"/>
        </authorList>
    </citation>
    <scope>IDENTIFICATION</scope>
</reference>
<comment type="similarity">
    <text evidence="2">Belongs to the ZP domain family. ZPB subfamily.</text>
</comment>
<reference evidence="16" key="1">
    <citation type="submission" date="2025-08" db="UniProtKB">
        <authorList>
            <consortium name="Ensembl"/>
        </authorList>
    </citation>
    <scope>IDENTIFICATION</scope>
</reference>
<dbReference type="AlphaFoldDB" id="A0A9J8A119"/>
<protein>
    <recommendedName>
        <fullName evidence="18">Zona pellucida sperm-binding protein 4-like</fullName>
    </recommendedName>
</protein>
<evidence type="ECO:0000256" key="13">
    <source>
        <dbReference type="SAM" id="SignalP"/>
    </source>
</evidence>
<proteinExistence type="inferred from homology"/>
<evidence type="ECO:0000256" key="10">
    <source>
        <dbReference type="ARBA" id="ARBA00023279"/>
    </source>
</evidence>
<dbReference type="SMART" id="SM00018">
    <property type="entry name" value="PD"/>
    <property type="match status" value="2"/>
</dbReference>
<keyword evidence="4" id="KW-0272">Extracellular matrix</keyword>
<dbReference type="GO" id="GO:0007339">
    <property type="term" value="P:binding of sperm to zona pellucida"/>
    <property type="evidence" value="ECO:0007669"/>
    <property type="project" value="TreeGrafter"/>
</dbReference>
<dbReference type="GeneTree" id="ENSGT00940000163253"/>
<dbReference type="CDD" id="cd00111">
    <property type="entry name" value="Trefoil"/>
    <property type="match status" value="2"/>
</dbReference>
<dbReference type="OMA" id="MGCCVDL"/>
<comment type="caution">
    <text evidence="12">Lacks conserved residue(s) required for the propagation of feature annotation.</text>
</comment>
<evidence type="ECO:0000256" key="7">
    <source>
        <dbReference type="ARBA" id="ARBA00022989"/>
    </source>
</evidence>
<comment type="subcellular location">
    <subcellularLocation>
        <location evidence="1">Cell membrane</location>
        <topology evidence="1">Single-pass type I membrane protein</topology>
    </subcellularLocation>
    <subcellularLocation>
        <location evidence="11">Zona pellucida</location>
    </subcellularLocation>
</comment>
<dbReference type="GO" id="GO:0032190">
    <property type="term" value="F:acrosin binding"/>
    <property type="evidence" value="ECO:0007669"/>
    <property type="project" value="TreeGrafter"/>
</dbReference>
<evidence type="ECO:0000313" key="16">
    <source>
        <dbReference type="Ensembl" id="ENSCCRP00000137578.1"/>
    </source>
</evidence>
<dbReference type="GO" id="GO:0035804">
    <property type="term" value="F:structural constituent of egg coat"/>
    <property type="evidence" value="ECO:0007669"/>
    <property type="project" value="TreeGrafter"/>
</dbReference>
<evidence type="ECO:0000256" key="3">
    <source>
        <dbReference type="ARBA" id="ARBA00022475"/>
    </source>
</evidence>
<dbReference type="SUPFAM" id="SSF57492">
    <property type="entry name" value="Trefoil"/>
    <property type="match status" value="2"/>
</dbReference>
<dbReference type="Pfam" id="PF00088">
    <property type="entry name" value="Trefoil"/>
    <property type="match status" value="2"/>
</dbReference>
<keyword evidence="6" id="KW-0812">Transmembrane</keyword>
<evidence type="ECO:0000259" key="14">
    <source>
        <dbReference type="PROSITE" id="PS51034"/>
    </source>
</evidence>
<dbReference type="InterPro" id="IPR051148">
    <property type="entry name" value="Zona_Pellucida_Domain_gp"/>
</dbReference>
<feature type="signal peptide" evidence="13">
    <location>
        <begin position="1"/>
        <end position="21"/>
    </location>
</feature>
<dbReference type="GO" id="GO:0035805">
    <property type="term" value="C:egg coat"/>
    <property type="evidence" value="ECO:0007669"/>
    <property type="project" value="UniProtKB-SubCell"/>
</dbReference>
<evidence type="ECO:0008006" key="18">
    <source>
        <dbReference type="Google" id="ProtNLM"/>
    </source>
</evidence>
<evidence type="ECO:0000256" key="12">
    <source>
        <dbReference type="PROSITE-ProRule" id="PRU00779"/>
    </source>
</evidence>
<feature type="domain" description="ZP" evidence="14">
    <location>
        <begin position="280"/>
        <end position="551"/>
    </location>
</feature>
<dbReference type="GO" id="GO:0060468">
    <property type="term" value="P:prevention of polyspermy"/>
    <property type="evidence" value="ECO:0007669"/>
    <property type="project" value="TreeGrafter"/>
</dbReference>
<dbReference type="Gene3D" id="2.60.40.4100">
    <property type="entry name" value="Zona pellucida, ZP-C domain"/>
    <property type="match status" value="1"/>
</dbReference>
<evidence type="ECO:0000256" key="9">
    <source>
        <dbReference type="ARBA" id="ARBA00023157"/>
    </source>
</evidence>
<organism evidence="16 17">
    <name type="scientific">Cyprinus carpio carpio</name>
    <dbReference type="NCBI Taxonomy" id="630221"/>
    <lineage>
        <taxon>Eukaryota</taxon>
        <taxon>Metazoa</taxon>
        <taxon>Chordata</taxon>
        <taxon>Craniata</taxon>
        <taxon>Vertebrata</taxon>
        <taxon>Euteleostomi</taxon>
        <taxon>Actinopterygii</taxon>
        <taxon>Neopterygii</taxon>
        <taxon>Teleostei</taxon>
        <taxon>Ostariophysi</taxon>
        <taxon>Cypriniformes</taxon>
        <taxon>Cyprinidae</taxon>
        <taxon>Cyprininae</taxon>
        <taxon>Cyprinus</taxon>
    </lineage>
</organism>
<dbReference type="Ensembl" id="ENSCCRT00000166108.1">
    <property type="protein sequence ID" value="ENSCCRP00000137578.1"/>
    <property type="gene ID" value="ENSCCRG00000006939.2"/>
</dbReference>
<dbReference type="PROSITE" id="PS00025">
    <property type="entry name" value="P_TREFOIL_1"/>
    <property type="match status" value="1"/>
</dbReference>
<feature type="domain" description="P-type" evidence="15">
    <location>
        <begin position="238"/>
        <end position="278"/>
    </location>
</feature>
<evidence type="ECO:0000313" key="17">
    <source>
        <dbReference type="Proteomes" id="UP001108240"/>
    </source>
</evidence>
<evidence type="ECO:0000256" key="6">
    <source>
        <dbReference type="ARBA" id="ARBA00022692"/>
    </source>
</evidence>
<keyword evidence="5" id="KW-0165">Cleavage on pair of basic residues</keyword>
<dbReference type="PROSITE" id="PS51448">
    <property type="entry name" value="P_TREFOIL_2"/>
    <property type="match status" value="2"/>
</dbReference>
<accession>A0A9J8A119</accession>
<dbReference type="PANTHER" id="PTHR23343:SF117">
    <property type="entry name" value="ZONA PELLUCIDA SPERM-BINDING PROTEIN 4-LIKE ISOFORM X1"/>
    <property type="match status" value="1"/>
</dbReference>
<sequence>MAWQGVKPVILVLCCIDLALSQGTLDPFSSIDDDYSGVEADHSEVTTQDSVQMMESKLAVYCNNDTMKVILPAGSLSQVKILDDSVIESVLGAPASCEYSLTQGHGHNILVVDYAGCHVILKDGRYTLSVLYPDEAGQLDVATVSCDAKQSLTASLKHRSVQLDQMPVCAKLPLAQPSQSSPPLSPAYPLLLNSRPGGCSISDNQRVSCGTSGITQDECLATGCCFDERTSVCYNPMDGCSISDNQRVSCGTSGITQDECLATGCCFDERTSVCYYPMDECTADKNFVFAVYNDFTNIPVNPMSLMVAGKTGCKPVISNKDFAIFKFSISECGTRSFVIGETVIYLAEVQTIIKVRNLKYGMISRDNPIRLMVECRYPRVSAPPMFAGPVLASAGYMVMSPSLPPFLVSEGRFGVQLLISMDATFTKFYPQCHQPLHVLLGKSVYLELRLMSRKPAATLIVHYCVAYPRSAKSALILLFDGCPNPLDSGSTSILYMKHLPQNRHQRRFEIKAFQFMDLSTRKYLNEEIYFMCSTEVCLPSGSPCTETCFDGKLEGSIMVWSDSCGFNLICRQGCAIFPYGQHHIFGVETSGQTGSPWCTGLGWAHHPTSSWLEELRQQEQPTETPYHQKTGSSLHHSCTHQCLWKNSLHFPFSQFHNHVSTEEHEHLK</sequence>
<keyword evidence="13" id="KW-0732">Signal</keyword>
<dbReference type="Pfam" id="PF00100">
    <property type="entry name" value="Zona_pellucida"/>
    <property type="match status" value="1"/>
</dbReference>
<evidence type="ECO:0000256" key="2">
    <source>
        <dbReference type="ARBA" id="ARBA00010863"/>
    </source>
</evidence>
<dbReference type="InterPro" id="IPR001507">
    <property type="entry name" value="ZP_dom"/>
</dbReference>
<keyword evidence="3" id="KW-1003">Cell membrane</keyword>
<dbReference type="InterPro" id="IPR000519">
    <property type="entry name" value="P_trefoil_dom"/>
</dbReference>
<dbReference type="InterPro" id="IPR042235">
    <property type="entry name" value="ZP-C_dom"/>
</dbReference>
<keyword evidence="9 12" id="KW-1015">Disulfide bond</keyword>
<evidence type="ECO:0000256" key="1">
    <source>
        <dbReference type="ARBA" id="ARBA00004251"/>
    </source>
</evidence>
<keyword evidence="10" id="KW-0278">Fertilization</keyword>
<dbReference type="InterPro" id="IPR044913">
    <property type="entry name" value="P_trefoil_dom_sf"/>
</dbReference>
<dbReference type="GO" id="GO:0005886">
    <property type="term" value="C:plasma membrane"/>
    <property type="evidence" value="ECO:0007669"/>
    <property type="project" value="UniProtKB-SubCell"/>
</dbReference>
<feature type="disulfide bond" evidence="12">
    <location>
        <begin position="250"/>
        <end position="265"/>
    </location>
</feature>